<dbReference type="PANTHER" id="PTHR35871:SF1">
    <property type="entry name" value="CXC1-LIKE CYSTEINE CLUSTER ASSOCIATED WITH KDZ TRANSPOSASES DOMAIN-CONTAINING PROTEIN"/>
    <property type="match status" value="1"/>
</dbReference>
<sequence>TFNANDGKRKVWMENGKQPLRPKTKGKGIMISAFLTPGGILKPVREAIEYLEYGKNNYWTGDKMVQQAIESALPIFRYAFPRCQGLWAFDNATNHNSFHPKALVASRMQLAPGGKQPEMKEGFDYNRGLPQAMVYPDNYKDVFLRGKTKGLKVVLKERGLWPESGRNPFGNKFLLECPTTYSRSGCLPKEEGRCCAKSVMAAQRDFQEQKGWLQEEFEAAHQEVIFYPKFHCELNFIEQFWCAAKWYTRENCEYTIEGLRRILPEALHSVPLQSINR</sequence>
<name>A0A5J5FAP7_9PEZI</name>
<accession>A0A5J5FAP7</accession>
<dbReference type="PANTHER" id="PTHR35871">
    <property type="entry name" value="EXPRESSED PROTEIN"/>
    <property type="match status" value="1"/>
</dbReference>
<reference evidence="1 2" key="1">
    <citation type="submission" date="2019-09" db="EMBL/GenBank/DDBJ databases">
        <title>Draft genome of the ectomycorrhizal ascomycete Sphaerosporella brunnea.</title>
        <authorList>
            <consortium name="DOE Joint Genome Institute"/>
            <person name="Benucci G.M."/>
            <person name="Marozzi G."/>
            <person name="Antonielli L."/>
            <person name="Sanchez S."/>
            <person name="Marco P."/>
            <person name="Wang X."/>
            <person name="Falini L.B."/>
            <person name="Barry K."/>
            <person name="Haridas S."/>
            <person name="Lipzen A."/>
            <person name="Labutti K."/>
            <person name="Grigoriev I.V."/>
            <person name="Murat C."/>
            <person name="Martin F."/>
            <person name="Albertini E."/>
            <person name="Donnini D."/>
            <person name="Bonito G."/>
        </authorList>
    </citation>
    <scope>NUCLEOTIDE SEQUENCE [LARGE SCALE GENOMIC DNA]</scope>
    <source>
        <strain evidence="1 2">Sb_GMNB300</strain>
    </source>
</reference>
<comment type="caution">
    <text evidence="1">The sequence shown here is derived from an EMBL/GenBank/DDBJ whole genome shotgun (WGS) entry which is preliminary data.</text>
</comment>
<evidence type="ECO:0008006" key="3">
    <source>
        <dbReference type="Google" id="ProtNLM"/>
    </source>
</evidence>
<dbReference type="InterPro" id="IPR036397">
    <property type="entry name" value="RNaseH_sf"/>
</dbReference>
<dbReference type="InParanoid" id="A0A5J5FAP7"/>
<protein>
    <recommendedName>
        <fullName evidence="3">Tc1-like transposase DDE domain-containing protein</fullName>
    </recommendedName>
</protein>
<keyword evidence="2" id="KW-1185">Reference proteome</keyword>
<evidence type="ECO:0000313" key="2">
    <source>
        <dbReference type="Proteomes" id="UP000326924"/>
    </source>
</evidence>
<feature type="non-terminal residue" evidence="1">
    <location>
        <position position="1"/>
    </location>
</feature>
<proteinExistence type="predicted"/>
<dbReference type="OrthoDB" id="5401962at2759"/>
<dbReference type="GO" id="GO:0003676">
    <property type="term" value="F:nucleic acid binding"/>
    <property type="evidence" value="ECO:0007669"/>
    <property type="project" value="InterPro"/>
</dbReference>
<gene>
    <name evidence="1" type="ORF">FN846DRAFT_758996</name>
</gene>
<dbReference type="Gene3D" id="3.30.420.10">
    <property type="entry name" value="Ribonuclease H-like superfamily/Ribonuclease H"/>
    <property type="match status" value="1"/>
</dbReference>
<dbReference type="Proteomes" id="UP000326924">
    <property type="component" value="Unassembled WGS sequence"/>
</dbReference>
<feature type="non-terminal residue" evidence="1">
    <location>
        <position position="277"/>
    </location>
</feature>
<dbReference type="AlphaFoldDB" id="A0A5J5FAP7"/>
<organism evidence="1 2">
    <name type="scientific">Sphaerosporella brunnea</name>
    <dbReference type="NCBI Taxonomy" id="1250544"/>
    <lineage>
        <taxon>Eukaryota</taxon>
        <taxon>Fungi</taxon>
        <taxon>Dikarya</taxon>
        <taxon>Ascomycota</taxon>
        <taxon>Pezizomycotina</taxon>
        <taxon>Pezizomycetes</taxon>
        <taxon>Pezizales</taxon>
        <taxon>Pyronemataceae</taxon>
        <taxon>Sphaerosporella</taxon>
    </lineage>
</organism>
<evidence type="ECO:0000313" key="1">
    <source>
        <dbReference type="EMBL" id="KAA8914313.1"/>
    </source>
</evidence>
<dbReference type="EMBL" id="VXIS01000007">
    <property type="protein sequence ID" value="KAA8914313.1"/>
    <property type="molecule type" value="Genomic_DNA"/>
</dbReference>